<evidence type="ECO:0000313" key="13">
    <source>
        <dbReference type="Proteomes" id="UP000247498"/>
    </source>
</evidence>
<keyword evidence="5" id="KW-0808">Transferase</keyword>
<keyword evidence="9" id="KW-0333">Golgi apparatus</keyword>
<dbReference type="InterPro" id="IPR002659">
    <property type="entry name" value="Glyco_trans_31"/>
</dbReference>
<reference evidence="12 13" key="1">
    <citation type="journal article" date="2018" name="Sci. Rep.">
        <title>Raphidocelis subcapitata (=Pseudokirchneriella subcapitata) provides an insight into genome evolution and environmental adaptations in the Sphaeropleales.</title>
        <authorList>
            <person name="Suzuki S."/>
            <person name="Yamaguchi H."/>
            <person name="Nakajima N."/>
            <person name="Kawachi M."/>
        </authorList>
    </citation>
    <scope>NUCLEOTIDE SEQUENCE [LARGE SCALE GENOMIC DNA]</scope>
    <source>
        <strain evidence="12 13">NIES-35</strain>
    </source>
</reference>
<keyword evidence="10" id="KW-0472">Membrane</keyword>
<keyword evidence="6" id="KW-0812">Transmembrane</keyword>
<dbReference type="InParanoid" id="A0A2V0PQQ4"/>
<sequence>MQRPRRRGPAILAAALALASAVLLLLLLRCGGGKPRSGSQPVYAAPGHTSSSGGGPAPAAKLNASVVVLVIASREPVYALQWAVWSRLKDDHPDVAVYLLVANESLAAPQIDEAAGLLQLPMRESYIPGILDKTVEGLRVMLSDTRRSFKYVLRTNMSSMWHWARFMAHVAALPASGVFAGVTFEMSEHPGVTFASGAGYTVSRDVARTIVEGAAELNKHVLDDVAVGLLLGKRGVRPTGMGRCDLTDGKLPAPLDDGKCHHWRTKNHDRLKYDGYLMSRLYFELYPLPPALVQRQ</sequence>
<comment type="similarity">
    <text evidence="3">Belongs to the glycosyltransferase 31 family.</text>
</comment>
<comment type="caution">
    <text evidence="12">The sequence shown here is derived from an EMBL/GenBank/DDBJ whole genome shotgun (WGS) entry which is preliminary data.</text>
</comment>
<dbReference type="EMBL" id="BDRX01000220">
    <property type="protein sequence ID" value="GBG00401.1"/>
    <property type="molecule type" value="Genomic_DNA"/>
</dbReference>
<organism evidence="12 13">
    <name type="scientific">Raphidocelis subcapitata</name>
    <dbReference type="NCBI Taxonomy" id="307507"/>
    <lineage>
        <taxon>Eukaryota</taxon>
        <taxon>Viridiplantae</taxon>
        <taxon>Chlorophyta</taxon>
        <taxon>core chlorophytes</taxon>
        <taxon>Chlorophyceae</taxon>
        <taxon>CS clade</taxon>
        <taxon>Sphaeropleales</taxon>
        <taxon>Selenastraceae</taxon>
        <taxon>Raphidocelis</taxon>
    </lineage>
</organism>
<accession>A0A2V0PQQ4</accession>
<evidence type="ECO:0008006" key="14">
    <source>
        <dbReference type="Google" id="ProtNLM"/>
    </source>
</evidence>
<evidence type="ECO:0000256" key="5">
    <source>
        <dbReference type="ARBA" id="ARBA00022679"/>
    </source>
</evidence>
<keyword evidence="8" id="KW-1133">Transmembrane helix</keyword>
<dbReference type="GO" id="GO:0016758">
    <property type="term" value="F:hexosyltransferase activity"/>
    <property type="evidence" value="ECO:0007669"/>
    <property type="project" value="InterPro"/>
</dbReference>
<dbReference type="GO" id="GO:0000139">
    <property type="term" value="C:Golgi membrane"/>
    <property type="evidence" value="ECO:0007669"/>
    <property type="project" value="UniProtKB-SubCell"/>
</dbReference>
<evidence type="ECO:0000256" key="2">
    <source>
        <dbReference type="ARBA" id="ARBA00004922"/>
    </source>
</evidence>
<dbReference type="AlphaFoldDB" id="A0A2V0PQQ4"/>
<evidence type="ECO:0000256" key="3">
    <source>
        <dbReference type="ARBA" id="ARBA00008661"/>
    </source>
</evidence>
<keyword evidence="4" id="KW-0328">Glycosyltransferase</keyword>
<evidence type="ECO:0000256" key="6">
    <source>
        <dbReference type="ARBA" id="ARBA00022692"/>
    </source>
</evidence>
<keyword evidence="11" id="KW-0732">Signal</keyword>
<evidence type="ECO:0000256" key="1">
    <source>
        <dbReference type="ARBA" id="ARBA00004323"/>
    </source>
</evidence>
<evidence type="ECO:0000256" key="8">
    <source>
        <dbReference type="ARBA" id="ARBA00022989"/>
    </source>
</evidence>
<gene>
    <name evidence="12" type="ORF">Rsub_13338</name>
</gene>
<dbReference type="Pfam" id="PF01762">
    <property type="entry name" value="Galactosyl_T"/>
    <property type="match status" value="1"/>
</dbReference>
<dbReference type="Proteomes" id="UP000247498">
    <property type="component" value="Unassembled WGS sequence"/>
</dbReference>
<feature type="signal peptide" evidence="11">
    <location>
        <begin position="1"/>
        <end position="33"/>
    </location>
</feature>
<evidence type="ECO:0000313" key="12">
    <source>
        <dbReference type="EMBL" id="GBG00401.1"/>
    </source>
</evidence>
<dbReference type="UniPathway" id="UPA00378"/>
<comment type="pathway">
    <text evidence="2">Protein modification; protein glycosylation.</text>
</comment>
<evidence type="ECO:0000256" key="7">
    <source>
        <dbReference type="ARBA" id="ARBA00022968"/>
    </source>
</evidence>
<proteinExistence type="inferred from homology"/>
<evidence type="ECO:0000256" key="4">
    <source>
        <dbReference type="ARBA" id="ARBA00022676"/>
    </source>
</evidence>
<comment type="subcellular location">
    <subcellularLocation>
        <location evidence="1">Golgi apparatus membrane</location>
        <topology evidence="1">Single-pass type II membrane protein</topology>
    </subcellularLocation>
</comment>
<name>A0A2V0PQQ4_9CHLO</name>
<evidence type="ECO:0000256" key="9">
    <source>
        <dbReference type="ARBA" id="ARBA00023034"/>
    </source>
</evidence>
<evidence type="ECO:0000256" key="11">
    <source>
        <dbReference type="SAM" id="SignalP"/>
    </source>
</evidence>
<keyword evidence="7" id="KW-0735">Signal-anchor</keyword>
<keyword evidence="13" id="KW-1185">Reference proteome</keyword>
<feature type="chain" id="PRO_5016005491" description="Hexosyltransferase" evidence="11">
    <location>
        <begin position="34"/>
        <end position="296"/>
    </location>
</feature>
<protein>
    <recommendedName>
        <fullName evidence="14">Hexosyltransferase</fullName>
    </recommendedName>
</protein>
<evidence type="ECO:0000256" key="10">
    <source>
        <dbReference type="ARBA" id="ARBA00023136"/>
    </source>
</evidence>